<gene>
    <name evidence="9" type="primary">cas1</name>
    <name evidence="10" type="ORF">C7B46_14980</name>
</gene>
<evidence type="ECO:0000256" key="6">
    <source>
        <dbReference type="ARBA" id="ARBA00023118"/>
    </source>
</evidence>
<dbReference type="GO" id="GO:0051607">
    <property type="term" value="P:defense response to virus"/>
    <property type="evidence" value="ECO:0007669"/>
    <property type="project" value="UniProtKB-UniRule"/>
</dbReference>
<dbReference type="EC" id="3.1.-.-" evidence="9"/>
<keyword evidence="2 9" id="KW-0479">Metal-binding</keyword>
<evidence type="ECO:0000256" key="8">
    <source>
        <dbReference type="ARBA" id="ARBA00023211"/>
    </source>
</evidence>
<feature type="binding site" evidence="9">
    <location>
        <position position="204"/>
    </location>
    <ligand>
        <name>Mn(2+)</name>
        <dbReference type="ChEBI" id="CHEBI:29035"/>
    </ligand>
</feature>
<evidence type="ECO:0000313" key="11">
    <source>
        <dbReference type="Proteomes" id="UP000242972"/>
    </source>
</evidence>
<keyword evidence="5 9" id="KW-0460">Magnesium</keyword>
<comment type="similarity">
    <text evidence="9">Belongs to the CRISPR-associated endonuclease Cas1 family.</text>
</comment>
<dbReference type="Gene3D" id="1.20.120.920">
    <property type="entry name" value="CRISPR-associated endonuclease Cas1, C-terminal domain"/>
    <property type="match status" value="1"/>
</dbReference>
<dbReference type="EMBL" id="PXYW01000046">
    <property type="protein sequence ID" value="PSR32272.1"/>
    <property type="molecule type" value="Genomic_DNA"/>
</dbReference>
<comment type="subunit">
    <text evidence="9">Homodimer, forms a heterotetramer with a Cas2 homodimer.</text>
</comment>
<feature type="binding site" evidence="9">
    <location>
        <position position="219"/>
    </location>
    <ligand>
        <name>Mn(2+)</name>
        <dbReference type="ChEBI" id="CHEBI:29035"/>
    </ligand>
</feature>
<dbReference type="Proteomes" id="UP000242972">
    <property type="component" value="Unassembled WGS sequence"/>
</dbReference>
<keyword evidence="7 9" id="KW-0238">DNA-binding</keyword>
<dbReference type="NCBIfam" id="TIGR03641">
    <property type="entry name" value="cas1_HMARI"/>
    <property type="match status" value="1"/>
</dbReference>
<evidence type="ECO:0000256" key="5">
    <source>
        <dbReference type="ARBA" id="ARBA00022842"/>
    </source>
</evidence>
<dbReference type="GO" id="GO:0043571">
    <property type="term" value="P:maintenance of CRISPR repeat elements"/>
    <property type="evidence" value="ECO:0007669"/>
    <property type="project" value="UniProtKB-UniRule"/>
</dbReference>
<dbReference type="PANTHER" id="PTHR43219">
    <property type="entry name" value="CRISPR-ASSOCIATED ENDONUCLEASE CAS1"/>
    <property type="match status" value="1"/>
</dbReference>
<dbReference type="Gene3D" id="3.100.10.20">
    <property type="entry name" value="CRISPR-associated endonuclease Cas1, N-terminal domain"/>
    <property type="match status" value="1"/>
</dbReference>
<evidence type="ECO:0000256" key="3">
    <source>
        <dbReference type="ARBA" id="ARBA00022759"/>
    </source>
</evidence>
<keyword evidence="8 9" id="KW-0464">Manganese</keyword>
<dbReference type="CDD" id="cd09722">
    <property type="entry name" value="Cas1_I-B"/>
    <property type="match status" value="1"/>
</dbReference>
<sequence length="312" mass="36739">MYFEDLNGQHRYIPIEETSDLMIFGDVELNKRFLEFTAAHEIISHFFNHYGYYVGSFYPKEHYNSGYMILRQAEHYLDNAKRLAIARAFVMGAARNIRQLLKYYVNRARPVHDTLQEIESLMTRIPHVSDLSALMAIEGNIREQYYQAFDAIHGDDRFPFEGRSRRPPQNELNTLISFGNGILYSTVLSEIYRTHLDPRIGFLHATNYRRFSLNLDVAEIFKPLIVDRTIFTLIGKRMIAPKDFIPHSGGMMLKDSGRQVFIKAIEDRLKTIIRHRGLARPVSYRRLIRMELYKLEKHFMGEQGYDPYVTQW</sequence>
<feature type="binding site" evidence="9">
    <location>
        <position position="138"/>
    </location>
    <ligand>
        <name>Mn(2+)</name>
        <dbReference type="ChEBI" id="CHEBI:29035"/>
    </ligand>
</feature>
<evidence type="ECO:0000256" key="4">
    <source>
        <dbReference type="ARBA" id="ARBA00022801"/>
    </source>
</evidence>
<keyword evidence="4 9" id="KW-0378">Hydrolase</keyword>
<protein>
    <recommendedName>
        <fullName evidence="9">CRISPR-associated endonuclease Cas1</fullName>
        <ecNumber evidence="9">3.1.-.-</ecNumber>
    </recommendedName>
</protein>
<evidence type="ECO:0000256" key="1">
    <source>
        <dbReference type="ARBA" id="ARBA00022722"/>
    </source>
</evidence>
<dbReference type="GO" id="GO:0003677">
    <property type="term" value="F:DNA binding"/>
    <property type="evidence" value="ECO:0007669"/>
    <property type="project" value="UniProtKB-KW"/>
</dbReference>
<dbReference type="InterPro" id="IPR002729">
    <property type="entry name" value="CRISPR-assoc_Cas1"/>
</dbReference>
<comment type="function">
    <text evidence="9">CRISPR (clustered regularly interspaced short palindromic repeat), is an adaptive immune system that provides protection against mobile genetic elements (viruses, transposable elements and conjugative plasmids). CRISPR clusters contain spacers, sequences complementary to antecedent mobile elements, and target invading nucleic acids. CRISPR clusters are transcribed and processed into CRISPR RNA (crRNA). Acts as a dsDNA endonuclease. Involved in the integration of spacer DNA into the CRISPR cassette.</text>
</comment>
<organism evidence="10 11">
    <name type="scientific">Sulfobacillus benefaciens</name>
    <dbReference type="NCBI Taxonomy" id="453960"/>
    <lineage>
        <taxon>Bacteria</taxon>
        <taxon>Bacillati</taxon>
        <taxon>Bacillota</taxon>
        <taxon>Clostridia</taxon>
        <taxon>Eubacteriales</taxon>
        <taxon>Clostridiales Family XVII. Incertae Sedis</taxon>
        <taxon>Sulfobacillus</taxon>
    </lineage>
</organism>
<keyword evidence="1 9" id="KW-0540">Nuclease</keyword>
<dbReference type="PANTHER" id="PTHR43219:SF1">
    <property type="entry name" value="CRISPR-ASSOCIATED ENDONUCLEASE CAS1"/>
    <property type="match status" value="1"/>
</dbReference>
<comment type="caution">
    <text evidence="10">The sequence shown here is derived from an EMBL/GenBank/DDBJ whole genome shotgun (WGS) entry which is preliminary data.</text>
</comment>
<dbReference type="InterPro" id="IPR042211">
    <property type="entry name" value="CRISPR-assoc_Cas1_N"/>
</dbReference>
<dbReference type="NCBIfam" id="TIGR00287">
    <property type="entry name" value="cas1"/>
    <property type="match status" value="1"/>
</dbReference>
<dbReference type="InterPro" id="IPR042206">
    <property type="entry name" value="CRISPR-assoc_Cas1_C"/>
</dbReference>
<dbReference type="AlphaFoldDB" id="A0A2T2XCU8"/>
<dbReference type="GO" id="GO:0046872">
    <property type="term" value="F:metal ion binding"/>
    <property type="evidence" value="ECO:0007669"/>
    <property type="project" value="UniProtKB-UniRule"/>
</dbReference>
<name>A0A2T2XCU8_9FIRM</name>
<reference evidence="10 11" key="1">
    <citation type="journal article" date="2014" name="BMC Genomics">
        <title>Comparison of environmental and isolate Sulfobacillus genomes reveals diverse carbon, sulfur, nitrogen, and hydrogen metabolisms.</title>
        <authorList>
            <person name="Justice N.B."/>
            <person name="Norman A."/>
            <person name="Brown C.T."/>
            <person name="Singh A."/>
            <person name="Thomas B.C."/>
            <person name="Banfield J.F."/>
        </authorList>
    </citation>
    <scope>NUCLEOTIDE SEQUENCE [LARGE SCALE GENOMIC DNA]</scope>
    <source>
        <strain evidence="10">AMDSBA4</strain>
    </source>
</reference>
<evidence type="ECO:0000256" key="7">
    <source>
        <dbReference type="ARBA" id="ARBA00023125"/>
    </source>
</evidence>
<keyword evidence="3 9" id="KW-0255">Endonuclease</keyword>
<proteinExistence type="inferred from homology"/>
<accession>A0A2T2XCU8</accession>
<dbReference type="GO" id="GO:0016787">
    <property type="term" value="F:hydrolase activity"/>
    <property type="evidence" value="ECO:0007669"/>
    <property type="project" value="UniProtKB-KW"/>
</dbReference>
<evidence type="ECO:0000256" key="2">
    <source>
        <dbReference type="ARBA" id="ARBA00022723"/>
    </source>
</evidence>
<dbReference type="HAMAP" id="MF_01470">
    <property type="entry name" value="Cas1"/>
    <property type="match status" value="1"/>
</dbReference>
<comment type="cofactor">
    <cofactor evidence="9">
        <name>Mg(2+)</name>
        <dbReference type="ChEBI" id="CHEBI:18420"/>
    </cofactor>
    <cofactor evidence="9">
        <name>Mn(2+)</name>
        <dbReference type="ChEBI" id="CHEBI:29035"/>
    </cofactor>
</comment>
<dbReference type="GO" id="GO:0004520">
    <property type="term" value="F:DNA endonuclease activity"/>
    <property type="evidence" value="ECO:0007669"/>
    <property type="project" value="InterPro"/>
</dbReference>
<dbReference type="Pfam" id="PF01867">
    <property type="entry name" value="Cas_Cas1"/>
    <property type="match status" value="1"/>
</dbReference>
<keyword evidence="6 9" id="KW-0051">Antiviral defense</keyword>
<evidence type="ECO:0000256" key="9">
    <source>
        <dbReference type="HAMAP-Rule" id="MF_01470"/>
    </source>
</evidence>
<dbReference type="InterPro" id="IPR019858">
    <property type="entry name" value="CRISPR-assoc_Cas1_HMARI/TNEAP"/>
</dbReference>
<evidence type="ECO:0000313" key="10">
    <source>
        <dbReference type="EMBL" id="PSR32272.1"/>
    </source>
</evidence>